<dbReference type="KEGG" id="msto:MSTO_57440"/>
<proteinExistence type="predicted"/>
<dbReference type="RefSeq" id="WP_163795045.1">
    <property type="nucleotide sequence ID" value="NZ_AP022587.1"/>
</dbReference>
<organism evidence="1 2">
    <name type="scientific">Mycobacterium stomatepiae</name>
    <dbReference type="NCBI Taxonomy" id="470076"/>
    <lineage>
        <taxon>Bacteria</taxon>
        <taxon>Bacillati</taxon>
        <taxon>Actinomycetota</taxon>
        <taxon>Actinomycetes</taxon>
        <taxon>Mycobacteriales</taxon>
        <taxon>Mycobacteriaceae</taxon>
        <taxon>Mycobacterium</taxon>
        <taxon>Mycobacterium simiae complex</taxon>
    </lineage>
</organism>
<accession>A0A7I7QGV1</accession>
<dbReference type="EMBL" id="AP022587">
    <property type="protein sequence ID" value="BBY25539.1"/>
    <property type="molecule type" value="Genomic_DNA"/>
</dbReference>
<evidence type="ECO:0008006" key="3">
    <source>
        <dbReference type="Google" id="ProtNLM"/>
    </source>
</evidence>
<dbReference type="AlphaFoldDB" id="A0A7I7QGV1"/>
<dbReference type="PANTHER" id="PTHR38688">
    <property type="entry name" value="PYR_REDOX_2 DOMAIN-CONTAINING PROTEIN"/>
    <property type="match status" value="1"/>
</dbReference>
<dbReference type="Gene3D" id="3.50.50.60">
    <property type="entry name" value="FAD/NAD(P)-binding domain"/>
    <property type="match status" value="1"/>
</dbReference>
<reference evidence="1 2" key="1">
    <citation type="journal article" date="2019" name="Emerg. Microbes Infect.">
        <title>Comprehensive subspecies identification of 175 nontuberculous mycobacteria species based on 7547 genomic profiles.</title>
        <authorList>
            <person name="Matsumoto Y."/>
            <person name="Kinjo T."/>
            <person name="Motooka D."/>
            <person name="Nabeya D."/>
            <person name="Jung N."/>
            <person name="Uechi K."/>
            <person name="Horii T."/>
            <person name="Iida T."/>
            <person name="Fujita J."/>
            <person name="Nakamura S."/>
        </authorList>
    </citation>
    <scope>NUCLEOTIDE SEQUENCE [LARGE SCALE GENOMIC DNA]</scope>
    <source>
        <strain evidence="1 2">JCM 17783</strain>
    </source>
</reference>
<sequence length="359" mass="39734">MTMYNWTVIGAGPAGIAAVAKLLDCGVAAEEIAWLDPDFAAGDFGGKWRAVPGNTTVAQFLEFLTASPSFRFADAPAFELSSIEPHRTCPLGLVADPLVWITKHLREQVCSYRDIAVELSLHDNRWTVKTNRDEITSKNVILAVGAVPKKLSYPELEEIPIETALDPDKLERLSLEGATVAVFGSSHSTMVVLPNLLGTPVKNIVNFYRSPLKYAVSVKGWILFDGTGLKGQAARWARENIDGRCPERLERHSVLSPEFQERLRACDHVVYTVGFQRRRLPETPQWGSLECDTANGILAPGLFGVGIAFPEYRIDRLESGHYRIGLAKFMQRLNDVLPLWMSCQQDASRLADGVALTLR</sequence>
<dbReference type="PANTHER" id="PTHR38688:SF1">
    <property type="entry name" value="FAD_NAD(P)-BINDING DOMAIN-CONTAINING PROTEIN"/>
    <property type="match status" value="1"/>
</dbReference>
<evidence type="ECO:0000313" key="2">
    <source>
        <dbReference type="Proteomes" id="UP000467130"/>
    </source>
</evidence>
<protein>
    <recommendedName>
        <fullName evidence="3">Pyridine nucleotide-disulfide oxidoreductase</fullName>
    </recommendedName>
</protein>
<dbReference type="InterPro" id="IPR053275">
    <property type="entry name" value="Agnestin_monoxygenase"/>
</dbReference>
<name>A0A7I7QGV1_9MYCO</name>
<keyword evidence="2" id="KW-1185">Reference proteome</keyword>
<evidence type="ECO:0000313" key="1">
    <source>
        <dbReference type="EMBL" id="BBY25539.1"/>
    </source>
</evidence>
<dbReference type="PRINTS" id="PR00368">
    <property type="entry name" value="FADPNR"/>
</dbReference>
<dbReference type="InterPro" id="IPR036188">
    <property type="entry name" value="FAD/NAD-bd_sf"/>
</dbReference>
<dbReference type="SUPFAM" id="SSF51905">
    <property type="entry name" value="FAD/NAD(P)-binding domain"/>
    <property type="match status" value="1"/>
</dbReference>
<dbReference type="Proteomes" id="UP000467130">
    <property type="component" value="Chromosome"/>
</dbReference>
<gene>
    <name evidence="1" type="ORF">MSTO_57440</name>
</gene>